<organism evidence="10 11">
    <name type="scientific">Hungatella hathewayi WAL-18680</name>
    <dbReference type="NCBI Taxonomy" id="742737"/>
    <lineage>
        <taxon>Bacteria</taxon>
        <taxon>Bacillati</taxon>
        <taxon>Bacillota</taxon>
        <taxon>Clostridia</taxon>
        <taxon>Lachnospirales</taxon>
        <taxon>Lachnospiraceae</taxon>
        <taxon>Hungatella</taxon>
    </lineage>
</organism>
<dbReference type="NCBIfam" id="TIGR03828">
    <property type="entry name" value="pfkB"/>
    <property type="match status" value="1"/>
</dbReference>
<dbReference type="PANTHER" id="PTHR46566:SF1">
    <property type="entry name" value="1-PHOSPHOFRUCTOKINASE"/>
    <property type="match status" value="1"/>
</dbReference>
<dbReference type="GO" id="GO:0005829">
    <property type="term" value="C:cytosol"/>
    <property type="evidence" value="ECO:0007669"/>
    <property type="project" value="TreeGrafter"/>
</dbReference>
<feature type="domain" description="Carbohydrate kinase PfkB" evidence="9">
    <location>
        <begin position="8"/>
        <end position="289"/>
    </location>
</feature>
<dbReference type="FunFam" id="3.40.1190.20:FF:000001">
    <property type="entry name" value="Phosphofructokinase"/>
    <property type="match status" value="1"/>
</dbReference>
<dbReference type="InterPro" id="IPR011611">
    <property type="entry name" value="PfkB_dom"/>
</dbReference>
<evidence type="ECO:0000256" key="1">
    <source>
        <dbReference type="ARBA" id="ARBA00005380"/>
    </source>
</evidence>
<comment type="similarity">
    <text evidence="7">Belongs to the carbohydrate kinase PfkB family. LacC subfamily.</text>
</comment>
<dbReference type="GO" id="GO:0016052">
    <property type="term" value="P:carbohydrate catabolic process"/>
    <property type="evidence" value="ECO:0007669"/>
    <property type="project" value="UniProtKB-ARBA"/>
</dbReference>
<keyword evidence="5 7" id="KW-0067">ATP-binding</keyword>
<dbReference type="NCBIfam" id="TIGR03168">
    <property type="entry name" value="1-PFK"/>
    <property type="match status" value="1"/>
</dbReference>
<dbReference type="InterPro" id="IPR029056">
    <property type="entry name" value="Ribokinase-like"/>
</dbReference>
<keyword evidence="11" id="KW-1185">Reference proteome</keyword>
<comment type="pathway">
    <text evidence="7">Carbohydrate metabolism; D-tagatose 6-phosphate degradation; D-glyceraldehyde 3-phosphate and glycerone phosphate from D-tagatose 6-phosphate: step 1/2.</text>
</comment>
<dbReference type="InterPro" id="IPR022463">
    <property type="entry name" value="1-PFruKinase"/>
</dbReference>
<dbReference type="OrthoDB" id="9801219at2"/>
<comment type="catalytic activity">
    <reaction evidence="7">
        <text>D-tagatofuranose 6-phosphate + ATP = D-tagatofuranose 1,6-bisphosphate + ADP + H(+)</text>
        <dbReference type="Rhea" id="RHEA:12420"/>
        <dbReference type="ChEBI" id="CHEBI:15378"/>
        <dbReference type="ChEBI" id="CHEBI:30616"/>
        <dbReference type="ChEBI" id="CHEBI:58694"/>
        <dbReference type="ChEBI" id="CHEBI:58695"/>
        <dbReference type="ChEBI" id="CHEBI:456216"/>
        <dbReference type="EC" id="2.7.1.144"/>
    </reaction>
</comment>
<dbReference type="CDD" id="cd01164">
    <property type="entry name" value="FruK_PfkB_like"/>
    <property type="match status" value="1"/>
</dbReference>
<comment type="caution">
    <text evidence="10">The sequence shown here is derived from an EMBL/GenBank/DDBJ whole genome shotgun (WGS) entry which is preliminary data.</text>
</comment>
<protein>
    <recommendedName>
        <fullName evidence="7">Tagatose-6-phosphate kinase</fullName>
        <ecNumber evidence="7">2.7.1.144</ecNumber>
    </recommendedName>
</protein>
<evidence type="ECO:0000256" key="7">
    <source>
        <dbReference type="PIRNR" id="PIRNR000535"/>
    </source>
</evidence>
<gene>
    <name evidence="10" type="ORF">HMPREF9473_01932</name>
</gene>
<comment type="similarity">
    <text evidence="1">Belongs to the carbohydrate kinase pfkB family.</text>
</comment>
<evidence type="ECO:0000256" key="5">
    <source>
        <dbReference type="ARBA" id="ARBA00022840"/>
    </source>
</evidence>
<evidence type="ECO:0000313" key="11">
    <source>
        <dbReference type="Proteomes" id="UP000005384"/>
    </source>
</evidence>
<dbReference type="AlphaFoldDB" id="G5IEK5"/>
<dbReference type="Pfam" id="PF00294">
    <property type="entry name" value="PfkB"/>
    <property type="match status" value="1"/>
</dbReference>
<evidence type="ECO:0000259" key="9">
    <source>
        <dbReference type="Pfam" id="PF00294"/>
    </source>
</evidence>
<evidence type="ECO:0000256" key="3">
    <source>
        <dbReference type="ARBA" id="ARBA00022741"/>
    </source>
</evidence>
<evidence type="ECO:0000256" key="6">
    <source>
        <dbReference type="ARBA" id="ARBA00047745"/>
    </source>
</evidence>
<reference evidence="10 11" key="1">
    <citation type="submission" date="2011-08" db="EMBL/GenBank/DDBJ databases">
        <title>The Genome Sequence of Clostridium hathewayi WAL-18680.</title>
        <authorList>
            <consortium name="The Broad Institute Genome Sequencing Platform"/>
            <person name="Earl A."/>
            <person name="Ward D."/>
            <person name="Feldgarden M."/>
            <person name="Gevers D."/>
            <person name="Finegold S.M."/>
            <person name="Summanen P.H."/>
            <person name="Molitoris D.R."/>
            <person name="Song M."/>
            <person name="Daigneault M."/>
            <person name="Allen-Vercoe E."/>
            <person name="Young S.K."/>
            <person name="Zeng Q."/>
            <person name="Gargeya S."/>
            <person name="Fitzgerald M."/>
            <person name="Haas B."/>
            <person name="Abouelleil A."/>
            <person name="Alvarado L."/>
            <person name="Arachchi H.M."/>
            <person name="Berlin A."/>
            <person name="Brown A."/>
            <person name="Chapman S.B."/>
            <person name="Chen Z."/>
            <person name="Dunbar C."/>
            <person name="Freedman E."/>
            <person name="Gearin G."/>
            <person name="Gellesch M."/>
            <person name="Goldberg J."/>
            <person name="Griggs A."/>
            <person name="Gujja S."/>
            <person name="Heiman D."/>
            <person name="Howarth C."/>
            <person name="Larson L."/>
            <person name="Lui A."/>
            <person name="MacDonald P.J.P."/>
            <person name="Montmayeur A."/>
            <person name="Murphy C."/>
            <person name="Neiman D."/>
            <person name="Pearson M."/>
            <person name="Priest M."/>
            <person name="Roberts A."/>
            <person name="Saif S."/>
            <person name="Shea T."/>
            <person name="Shenoy N."/>
            <person name="Sisk P."/>
            <person name="Stolte C."/>
            <person name="Sykes S."/>
            <person name="Wortman J."/>
            <person name="Nusbaum C."/>
            <person name="Birren B."/>
        </authorList>
    </citation>
    <scope>NUCLEOTIDE SEQUENCE [LARGE SCALE GENOMIC DNA]</scope>
    <source>
        <strain evidence="10 11">WAL-18680</strain>
    </source>
</reference>
<comment type="catalytic activity">
    <reaction evidence="6 8">
        <text>beta-D-fructose 1-phosphate + ATP = beta-D-fructose 1,6-bisphosphate + ADP + H(+)</text>
        <dbReference type="Rhea" id="RHEA:14213"/>
        <dbReference type="ChEBI" id="CHEBI:15378"/>
        <dbReference type="ChEBI" id="CHEBI:30616"/>
        <dbReference type="ChEBI" id="CHEBI:32966"/>
        <dbReference type="ChEBI" id="CHEBI:138881"/>
        <dbReference type="ChEBI" id="CHEBI:456216"/>
        <dbReference type="EC" id="2.7.1.56"/>
    </reaction>
</comment>
<dbReference type="GO" id="GO:0044281">
    <property type="term" value="P:small molecule metabolic process"/>
    <property type="evidence" value="ECO:0007669"/>
    <property type="project" value="UniProtKB-ARBA"/>
</dbReference>
<accession>G5IEK5</accession>
<name>G5IEK5_9FIRM</name>
<keyword evidence="3 7" id="KW-0547">Nucleotide-binding</keyword>
<evidence type="ECO:0000313" key="10">
    <source>
        <dbReference type="EMBL" id="EHI60058.1"/>
    </source>
</evidence>
<dbReference type="PIRSF" id="PIRSF000535">
    <property type="entry name" value="1PFK/6PFK/LacC"/>
    <property type="match status" value="1"/>
</dbReference>
<dbReference type="InterPro" id="IPR017583">
    <property type="entry name" value="Tagatose/fructose_Pkinase"/>
</dbReference>
<dbReference type="UniPathway" id="UPA00704">
    <property type="reaction ID" value="UER00715"/>
</dbReference>
<dbReference type="RefSeq" id="WP_006779912.1">
    <property type="nucleotide sequence ID" value="NZ_CP040506.1"/>
</dbReference>
<dbReference type="GO" id="GO:0008662">
    <property type="term" value="F:1-phosphofructokinase activity"/>
    <property type="evidence" value="ECO:0007669"/>
    <property type="project" value="UniProtKB-UniRule"/>
</dbReference>
<dbReference type="Gene3D" id="3.40.1190.20">
    <property type="match status" value="1"/>
</dbReference>
<comment type="function">
    <text evidence="8">Catalyzes the ATP-dependent phosphorylation of fructose-l-phosphate to fructose-l,6-bisphosphate.</text>
</comment>
<dbReference type="GO" id="GO:0005524">
    <property type="term" value="F:ATP binding"/>
    <property type="evidence" value="ECO:0007669"/>
    <property type="project" value="UniProtKB-UniRule"/>
</dbReference>
<keyword evidence="7" id="KW-0423">Lactose metabolism</keyword>
<evidence type="ECO:0000256" key="2">
    <source>
        <dbReference type="ARBA" id="ARBA00022679"/>
    </source>
</evidence>
<keyword evidence="4 8" id="KW-0418">Kinase</keyword>
<evidence type="ECO:0000256" key="8">
    <source>
        <dbReference type="RuleBase" id="RU369061"/>
    </source>
</evidence>
<dbReference type="GO" id="GO:0005988">
    <property type="term" value="P:lactose metabolic process"/>
    <property type="evidence" value="ECO:0007669"/>
    <property type="project" value="UniProtKB-KW"/>
</dbReference>
<dbReference type="Proteomes" id="UP000005384">
    <property type="component" value="Unassembled WGS sequence"/>
</dbReference>
<dbReference type="GO" id="GO:2001059">
    <property type="term" value="P:D-tagatose 6-phosphate catabolic process"/>
    <property type="evidence" value="ECO:0007669"/>
    <property type="project" value="UniProtKB-UniPathway"/>
</dbReference>
<dbReference type="SUPFAM" id="SSF53613">
    <property type="entry name" value="Ribokinase-like"/>
    <property type="match status" value="1"/>
</dbReference>
<dbReference type="PATRIC" id="fig|742737.3.peg.1958"/>
<keyword evidence="2 7" id="KW-0808">Transferase</keyword>
<dbReference type="HOGENOM" id="CLU_050013_1_0_9"/>
<dbReference type="PROSITE" id="PS00584">
    <property type="entry name" value="PFKB_KINASES_2"/>
    <property type="match status" value="1"/>
</dbReference>
<dbReference type="EC" id="2.7.1.144" evidence="7"/>
<dbReference type="EMBL" id="ADLN01000036">
    <property type="protein sequence ID" value="EHI60058.1"/>
    <property type="molecule type" value="Genomic_DNA"/>
</dbReference>
<dbReference type="GO" id="GO:0009024">
    <property type="term" value="F:tagatose-6-phosphate kinase activity"/>
    <property type="evidence" value="ECO:0007669"/>
    <property type="project" value="UniProtKB-EC"/>
</dbReference>
<sequence length="317" mass="34545">MIYTVTFNPALDYVVKVNHFTLGMVNRTVQEDIYYGGKGINVSTVLKNLGYDNTALGFVAGFTGDEIVRGAKTLGFIPDFIRVEHGISRINVKMKSDEESEINGMGPEITPKDVEKLFEKLEKLADGDILILSGSIPKSIDDDIYENIMARLDGRGIRIVVDAEKNLLLNVLQYHPFLIKPNNHELGDMFGVVLNGDGEITEYAKKLQERGARNVLISMAGDGAILVDETGKTHRMGVPKGTVRNSVGAGDSMVAGFVAGYLERQDYEHALRLGSAAGSASAFSEGLASKEDIMKLYQELSGETRKVHACTGRPGNE</sequence>
<dbReference type="PANTHER" id="PTHR46566">
    <property type="entry name" value="1-PHOSPHOFRUCTOKINASE-RELATED"/>
    <property type="match status" value="1"/>
</dbReference>
<dbReference type="InterPro" id="IPR002173">
    <property type="entry name" value="Carboh/pur_kinase_PfkB_CS"/>
</dbReference>
<proteinExistence type="inferred from homology"/>
<evidence type="ECO:0000256" key="4">
    <source>
        <dbReference type="ARBA" id="ARBA00022777"/>
    </source>
</evidence>